<dbReference type="InterPro" id="IPR000943">
    <property type="entry name" value="RNA_pol_sigma70"/>
</dbReference>
<dbReference type="PANTHER" id="PTHR30385">
    <property type="entry name" value="SIGMA FACTOR F FLAGELLAR"/>
    <property type="match status" value="1"/>
</dbReference>
<comment type="caution">
    <text evidence="9">The sequence shown here is derived from an EMBL/GenBank/DDBJ whole genome shotgun (WGS) entry which is preliminary data.</text>
</comment>
<dbReference type="GO" id="GO:0003677">
    <property type="term" value="F:DNA binding"/>
    <property type="evidence" value="ECO:0007669"/>
    <property type="project" value="UniProtKB-KW"/>
</dbReference>
<keyword evidence="4" id="KW-0804">Transcription</keyword>
<dbReference type="SUPFAM" id="SSF88946">
    <property type="entry name" value="Sigma2 domain of RNA polymerase sigma factors"/>
    <property type="match status" value="1"/>
</dbReference>
<dbReference type="InterPro" id="IPR014322">
    <property type="entry name" value="RNA_pol_sigma-B/F/G"/>
</dbReference>
<feature type="domain" description="RNA polymerase sigma-70 region 2" evidence="7">
    <location>
        <begin position="56"/>
        <end position="125"/>
    </location>
</feature>
<dbReference type="InterPro" id="IPR007630">
    <property type="entry name" value="RNA_pol_sigma70_r4"/>
</dbReference>
<evidence type="ECO:0000259" key="7">
    <source>
        <dbReference type="Pfam" id="PF04542"/>
    </source>
</evidence>
<dbReference type="Pfam" id="PF04539">
    <property type="entry name" value="Sigma70_r3"/>
    <property type="match status" value="1"/>
</dbReference>
<organism evidence="9 10">
    <name type="scientific">Lipingzhangella halophila</name>
    <dbReference type="NCBI Taxonomy" id="1783352"/>
    <lineage>
        <taxon>Bacteria</taxon>
        <taxon>Bacillati</taxon>
        <taxon>Actinomycetota</taxon>
        <taxon>Actinomycetes</taxon>
        <taxon>Streptosporangiales</taxon>
        <taxon>Nocardiopsidaceae</taxon>
        <taxon>Lipingzhangella</taxon>
    </lineage>
</organism>
<dbReference type="GO" id="GO:0006352">
    <property type="term" value="P:DNA-templated transcription initiation"/>
    <property type="evidence" value="ECO:0007669"/>
    <property type="project" value="InterPro"/>
</dbReference>
<keyword evidence="1" id="KW-0805">Transcription regulation</keyword>
<dbReference type="GO" id="GO:0016987">
    <property type="term" value="F:sigma factor activity"/>
    <property type="evidence" value="ECO:0007669"/>
    <property type="project" value="UniProtKB-KW"/>
</dbReference>
<feature type="compositionally biased region" description="Basic and acidic residues" evidence="5">
    <location>
        <begin position="9"/>
        <end position="27"/>
    </location>
</feature>
<sequence length="277" mass="31553">MTASSTLRSRTEAAPRPSSARDGRSDEAYYTRTKELFKELRDAADHYRRDEVYRELVDLHAPVVRRIARQYRHRGEPEEDLRQVATVGLIQAIRDFNPDFGKQFISYALPMMTGEVKRHFRDRTWAIRVPRKYQEKRPELNRATAAFEQHHGRSPAVSEIAEMLEMTHGDTIELIDASSAYSALSLDVPYGADEEETTLGDTLGEEDHLLETVADRTALRPALESLTPRDRRIVLLRFAGDKTQAQIAEQVGLSQMHVSRRLSAALANLRTQLNPDV</sequence>
<dbReference type="PANTHER" id="PTHR30385:SF4">
    <property type="entry name" value="RNA POLYMERASE SIGMA-E FACTOR"/>
    <property type="match status" value="1"/>
</dbReference>
<keyword evidence="2" id="KW-0731">Sigma factor</keyword>
<dbReference type="InterPro" id="IPR014284">
    <property type="entry name" value="RNA_pol_sigma-70_dom"/>
</dbReference>
<gene>
    <name evidence="9" type="ORF">F4561_002826</name>
</gene>
<dbReference type="Proteomes" id="UP000523007">
    <property type="component" value="Unassembled WGS sequence"/>
</dbReference>
<dbReference type="SUPFAM" id="SSF88659">
    <property type="entry name" value="Sigma3 and sigma4 domains of RNA polymerase sigma factors"/>
    <property type="match status" value="2"/>
</dbReference>
<dbReference type="AlphaFoldDB" id="A0A7W7RIE0"/>
<evidence type="ECO:0000256" key="1">
    <source>
        <dbReference type="ARBA" id="ARBA00023015"/>
    </source>
</evidence>
<accession>A0A7W7RIE0</accession>
<evidence type="ECO:0000256" key="3">
    <source>
        <dbReference type="ARBA" id="ARBA00023125"/>
    </source>
</evidence>
<dbReference type="PRINTS" id="PR00046">
    <property type="entry name" value="SIGMA70FCT"/>
</dbReference>
<proteinExistence type="predicted"/>
<dbReference type="Pfam" id="PF04545">
    <property type="entry name" value="Sigma70_r4"/>
    <property type="match status" value="1"/>
</dbReference>
<feature type="domain" description="RNA polymerase sigma-70 region 3" evidence="6">
    <location>
        <begin position="135"/>
        <end position="203"/>
    </location>
</feature>
<evidence type="ECO:0000259" key="6">
    <source>
        <dbReference type="Pfam" id="PF04539"/>
    </source>
</evidence>
<dbReference type="InterPro" id="IPR013325">
    <property type="entry name" value="RNA_pol_sigma_r2"/>
</dbReference>
<keyword evidence="3" id="KW-0238">DNA-binding</keyword>
<reference evidence="9 10" key="1">
    <citation type="submission" date="2020-08" db="EMBL/GenBank/DDBJ databases">
        <title>Sequencing the genomes of 1000 actinobacteria strains.</title>
        <authorList>
            <person name="Klenk H.-P."/>
        </authorList>
    </citation>
    <scope>NUCLEOTIDE SEQUENCE [LARGE SCALE GENOMIC DNA]</scope>
    <source>
        <strain evidence="9 10">DSM 102030</strain>
    </source>
</reference>
<dbReference type="RefSeq" id="WP_184579072.1">
    <property type="nucleotide sequence ID" value="NZ_JACHJT010000001.1"/>
</dbReference>
<evidence type="ECO:0000256" key="5">
    <source>
        <dbReference type="SAM" id="MobiDB-lite"/>
    </source>
</evidence>
<dbReference type="EMBL" id="JACHJT010000001">
    <property type="protein sequence ID" value="MBB4932006.1"/>
    <property type="molecule type" value="Genomic_DNA"/>
</dbReference>
<dbReference type="CDD" id="cd06171">
    <property type="entry name" value="Sigma70_r4"/>
    <property type="match status" value="1"/>
</dbReference>
<feature type="region of interest" description="Disordered" evidence="5">
    <location>
        <begin position="1"/>
        <end position="27"/>
    </location>
</feature>
<protein>
    <submittedName>
        <fullName evidence="9">RNA polymerase sigma-B factor</fullName>
    </submittedName>
</protein>
<dbReference type="NCBIfam" id="TIGR02937">
    <property type="entry name" value="sigma70-ECF"/>
    <property type="match status" value="1"/>
</dbReference>
<dbReference type="Pfam" id="PF04542">
    <property type="entry name" value="Sigma70_r2"/>
    <property type="match status" value="1"/>
</dbReference>
<evidence type="ECO:0000256" key="4">
    <source>
        <dbReference type="ARBA" id="ARBA00023163"/>
    </source>
</evidence>
<evidence type="ECO:0000313" key="10">
    <source>
        <dbReference type="Proteomes" id="UP000523007"/>
    </source>
</evidence>
<dbReference type="Gene3D" id="1.10.10.10">
    <property type="entry name" value="Winged helix-like DNA-binding domain superfamily/Winged helix DNA-binding domain"/>
    <property type="match status" value="2"/>
</dbReference>
<evidence type="ECO:0000256" key="2">
    <source>
        <dbReference type="ARBA" id="ARBA00023082"/>
    </source>
</evidence>
<feature type="domain" description="RNA polymerase sigma-70 region 4" evidence="8">
    <location>
        <begin position="222"/>
        <end position="270"/>
    </location>
</feature>
<keyword evidence="10" id="KW-1185">Reference proteome</keyword>
<dbReference type="InterPro" id="IPR036388">
    <property type="entry name" value="WH-like_DNA-bd_sf"/>
</dbReference>
<dbReference type="NCBIfam" id="TIGR02980">
    <property type="entry name" value="SigBFG"/>
    <property type="match status" value="1"/>
</dbReference>
<dbReference type="InterPro" id="IPR013324">
    <property type="entry name" value="RNA_pol_sigma_r3/r4-like"/>
</dbReference>
<dbReference type="Gene3D" id="1.20.120.1810">
    <property type="match status" value="1"/>
</dbReference>
<dbReference type="InterPro" id="IPR007624">
    <property type="entry name" value="RNA_pol_sigma70_r3"/>
</dbReference>
<evidence type="ECO:0000259" key="8">
    <source>
        <dbReference type="Pfam" id="PF04545"/>
    </source>
</evidence>
<evidence type="ECO:0000313" key="9">
    <source>
        <dbReference type="EMBL" id="MBB4932006.1"/>
    </source>
</evidence>
<name>A0A7W7RIE0_9ACTN</name>
<dbReference type="InterPro" id="IPR007627">
    <property type="entry name" value="RNA_pol_sigma70_r2"/>
</dbReference>